<dbReference type="SUPFAM" id="SSF52402">
    <property type="entry name" value="Adenine nucleotide alpha hydrolases-like"/>
    <property type="match status" value="1"/>
</dbReference>
<name>E3CX69_9BACT</name>
<dbReference type="CDD" id="cd01715">
    <property type="entry name" value="ETF_alpha"/>
    <property type="match status" value="1"/>
</dbReference>
<dbReference type="AlphaFoldDB" id="E3CX69"/>
<evidence type="ECO:0000256" key="2">
    <source>
        <dbReference type="ARBA" id="ARBA00022448"/>
    </source>
</evidence>
<dbReference type="InterPro" id="IPR029035">
    <property type="entry name" value="DHS-like_NAD/FAD-binding_dom"/>
</dbReference>
<evidence type="ECO:0000259" key="7">
    <source>
        <dbReference type="SMART" id="SM00893"/>
    </source>
</evidence>
<comment type="similarity">
    <text evidence="1">Belongs to the ETF alpha-subunit/FixB family.</text>
</comment>
<organism evidence="8 9">
    <name type="scientific">Aminomonas paucivorans DSM 12260</name>
    <dbReference type="NCBI Taxonomy" id="584708"/>
    <lineage>
        <taxon>Bacteria</taxon>
        <taxon>Thermotogati</taxon>
        <taxon>Synergistota</taxon>
        <taxon>Synergistia</taxon>
        <taxon>Synergistales</taxon>
        <taxon>Synergistaceae</taxon>
        <taxon>Aminomonas</taxon>
    </lineage>
</organism>
<feature type="binding site" evidence="6">
    <location>
        <begin position="271"/>
        <end position="275"/>
    </location>
    <ligand>
        <name>FAD</name>
        <dbReference type="ChEBI" id="CHEBI:57692"/>
    </ligand>
</feature>
<feature type="binding site" evidence="6">
    <location>
        <begin position="288"/>
        <end position="295"/>
    </location>
    <ligand>
        <name>FAD</name>
        <dbReference type="ChEBI" id="CHEBI:57692"/>
    </ligand>
</feature>
<dbReference type="SMART" id="SM00893">
    <property type="entry name" value="ETF"/>
    <property type="match status" value="1"/>
</dbReference>
<keyword evidence="3" id="KW-0285">Flavoprotein</keyword>
<dbReference type="STRING" id="584708.Apau_2004"/>
<dbReference type="InterPro" id="IPR033947">
    <property type="entry name" value="ETF_alpha_N"/>
</dbReference>
<dbReference type="PANTHER" id="PTHR43153">
    <property type="entry name" value="ELECTRON TRANSFER FLAVOPROTEIN ALPHA"/>
    <property type="match status" value="1"/>
</dbReference>
<dbReference type="PROSITE" id="PS00696">
    <property type="entry name" value="ETF_ALPHA"/>
    <property type="match status" value="1"/>
</dbReference>
<feature type="binding site" evidence="6">
    <location>
        <begin position="257"/>
        <end position="258"/>
    </location>
    <ligand>
        <name>FAD</name>
        <dbReference type="ChEBI" id="CHEBI:57692"/>
    </ligand>
</feature>
<dbReference type="GO" id="GO:0033539">
    <property type="term" value="P:fatty acid beta-oxidation using acyl-CoA dehydrogenase"/>
    <property type="evidence" value="ECO:0007669"/>
    <property type="project" value="TreeGrafter"/>
</dbReference>
<gene>
    <name evidence="8" type="ORF">Apau_2004</name>
</gene>
<dbReference type="Gene3D" id="3.40.50.1220">
    <property type="entry name" value="TPP-binding domain"/>
    <property type="match status" value="1"/>
</dbReference>
<dbReference type="eggNOG" id="COG2025">
    <property type="taxonomic scope" value="Bacteria"/>
</dbReference>
<feature type="binding site" evidence="6">
    <location>
        <position position="309"/>
    </location>
    <ligand>
        <name>FAD</name>
        <dbReference type="ChEBI" id="CHEBI:57692"/>
    </ligand>
</feature>
<protein>
    <submittedName>
        <fullName evidence="8">Electron transfer flavoprotein alpha/beta-subunit</fullName>
    </submittedName>
</protein>
<sequence length="341" mass="35630">MRSLVDPAAAAGFLVLGEMRPVSEALHPVSLELTGKARELADRRAAGGGCGTVTALVLAGDRLPDPNALIAAGADRVLLAQAPAFEAYDAAAQARALAWTVEREKPEVVLAGATTNGRSVLPAAAARLRTGLTADCTGLDLDPETGGLLQTRPAIGGNVMATIRTSAHRPQMATVRPRNFPLPAPDPNRRGTVRILDLPEEARAGSVCPRAFRRAAAGRGIEEEDVLVSGGKGLRRPEGFALLRELARALGGGVGASRAAVEARWIEYPHQVGLSGRVVSPKLYVAAGISGAVQHLAGMQTAGTIVAVNKDPEAPIFRVADLGLCGDLYDLIPRILRRLEE</sequence>
<dbReference type="InterPro" id="IPR014731">
    <property type="entry name" value="ETF_asu_C"/>
</dbReference>
<reference evidence="8 9" key="1">
    <citation type="journal article" date="2010" name="Stand. Genomic Sci.">
        <title>Non-contiguous finished genome sequence of Aminomonas paucivorans type strain (GLU-3).</title>
        <authorList>
            <person name="Pitluck S."/>
            <person name="Yasawong M."/>
            <person name="Held B."/>
            <person name="Lapidus A."/>
            <person name="Nolan M."/>
            <person name="Copeland A."/>
            <person name="Lucas S."/>
            <person name="Del Rio T.G."/>
            <person name="Tice H."/>
            <person name="Cheng J.F."/>
            <person name="Chertkov O."/>
            <person name="Goodwin L."/>
            <person name="Tapia R."/>
            <person name="Han C."/>
            <person name="Liolios K."/>
            <person name="Ivanova N."/>
            <person name="Mavromatis K."/>
            <person name="Ovchinnikova G."/>
            <person name="Pati A."/>
            <person name="Chen A."/>
            <person name="Palaniappan K."/>
            <person name="Land M."/>
            <person name="Hauser L."/>
            <person name="Chang Y.J."/>
            <person name="Jeffries C.D."/>
            <person name="Pukall R."/>
            <person name="Spring S."/>
            <person name="Rohde M."/>
            <person name="Sikorski J."/>
            <person name="Goker M."/>
            <person name="Woyke T."/>
            <person name="Bristow J."/>
            <person name="Eisen J.A."/>
            <person name="Markowitz V."/>
            <person name="Hugenholtz P."/>
            <person name="Kyrpides N.C."/>
            <person name="Klenk H.P."/>
        </authorList>
    </citation>
    <scope>NUCLEOTIDE SEQUENCE [LARGE SCALE GENOMIC DNA]</scope>
    <source>
        <strain evidence="8 9">DSM 12260</strain>
    </source>
</reference>
<dbReference type="EMBL" id="CM001022">
    <property type="protein sequence ID" value="EFQ24416.1"/>
    <property type="molecule type" value="Genomic_DNA"/>
</dbReference>
<keyword evidence="9" id="KW-1185">Reference proteome</keyword>
<dbReference type="InterPro" id="IPR001308">
    <property type="entry name" value="ETF_a/FixB"/>
</dbReference>
<dbReference type="OrthoDB" id="9770286at2"/>
<feature type="domain" description="Electron transfer flavoprotein alpha/beta-subunit N-terminal" evidence="7">
    <location>
        <begin position="15"/>
        <end position="207"/>
    </location>
</feature>
<dbReference type="PIRSF" id="PIRSF000089">
    <property type="entry name" value="Electra_flavoP_a"/>
    <property type="match status" value="1"/>
</dbReference>
<evidence type="ECO:0000256" key="1">
    <source>
        <dbReference type="ARBA" id="ARBA00005817"/>
    </source>
</evidence>
<dbReference type="GO" id="GO:0009055">
    <property type="term" value="F:electron transfer activity"/>
    <property type="evidence" value="ECO:0007669"/>
    <property type="project" value="InterPro"/>
</dbReference>
<dbReference type="GO" id="GO:0050660">
    <property type="term" value="F:flavin adenine dinucleotide binding"/>
    <property type="evidence" value="ECO:0007669"/>
    <property type="project" value="InterPro"/>
</dbReference>
<evidence type="ECO:0000256" key="6">
    <source>
        <dbReference type="PIRSR" id="PIRSR000089-1"/>
    </source>
</evidence>
<comment type="cofactor">
    <cofactor evidence="6">
        <name>FAD</name>
        <dbReference type="ChEBI" id="CHEBI:57692"/>
    </cofactor>
    <text evidence="6">Binds 1 FAD per dimer.</text>
</comment>
<dbReference type="Gene3D" id="3.40.50.620">
    <property type="entry name" value="HUPs"/>
    <property type="match status" value="1"/>
</dbReference>
<evidence type="ECO:0000256" key="4">
    <source>
        <dbReference type="ARBA" id="ARBA00022827"/>
    </source>
</evidence>
<dbReference type="SUPFAM" id="SSF52467">
    <property type="entry name" value="DHS-like NAD/FAD-binding domain"/>
    <property type="match status" value="1"/>
</dbReference>
<proteinExistence type="inferred from homology"/>
<dbReference type="InterPro" id="IPR014729">
    <property type="entry name" value="Rossmann-like_a/b/a_fold"/>
</dbReference>
<evidence type="ECO:0000256" key="5">
    <source>
        <dbReference type="ARBA" id="ARBA00022982"/>
    </source>
</evidence>
<dbReference type="PANTHER" id="PTHR43153:SF1">
    <property type="entry name" value="ELECTRON TRANSFER FLAVOPROTEIN SUBUNIT ALPHA, MITOCHONDRIAL"/>
    <property type="match status" value="1"/>
</dbReference>
<evidence type="ECO:0000313" key="8">
    <source>
        <dbReference type="EMBL" id="EFQ24416.1"/>
    </source>
</evidence>
<dbReference type="Pfam" id="PF00766">
    <property type="entry name" value="ETF_alpha"/>
    <property type="match status" value="1"/>
</dbReference>
<dbReference type="Proteomes" id="UP000005096">
    <property type="component" value="Chromosome"/>
</dbReference>
<keyword evidence="5" id="KW-0249">Electron transport</keyword>
<dbReference type="InterPro" id="IPR014730">
    <property type="entry name" value="ETF_a/b_N"/>
</dbReference>
<keyword evidence="2" id="KW-0813">Transport</keyword>
<dbReference type="Pfam" id="PF01012">
    <property type="entry name" value="ETF"/>
    <property type="match status" value="1"/>
</dbReference>
<evidence type="ECO:0000313" key="9">
    <source>
        <dbReference type="Proteomes" id="UP000005096"/>
    </source>
</evidence>
<keyword evidence="4 6" id="KW-0274">FAD</keyword>
<dbReference type="PaxDb" id="584708-Apau_2004"/>
<dbReference type="RefSeq" id="WP_006301654.1">
    <property type="nucleotide sequence ID" value="NZ_CM001022.1"/>
</dbReference>
<dbReference type="HOGENOM" id="CLU_034178_1_1_0"/>
<accession>E3CX69</accession>
<dbReference type="InterPro" id="IPR018206">
    <property type="entry name" value="ETF_asu_C_CS"/>
</dbReference>
<evidence type="ECO:0000256" key="3">
    <source>
        <dbReference type="ARBA" id="ARBA00022630"/>
    </source>
</evidence>